<dbReference type="FunFam" id="2.40.50.140:FF:000004">
    <property type="entry name" value="Elongation factor P"/>
    <property type="match status" value="1"/>
</dbReference>
<dbReference type="FunFam" id="2.40.50.140:FF:000009">
    <property type="entry name" value="Elongation factor P"/>
    <property type="match status" value="1"/>
</dbReference>
<dbReference type="Gene3D" id="2.40.50.140">
    <property type="entry name" value="Nucleic acid-binding proteins"/>
    <property type="match status" value="2"/>
</dbReference>
<dbReference type="FunFam" id="2.30.30.30:FF:000003">
    <property type="entry name" value="Elongation factor P"/>
    <property type="match status" value="1"/>
</dbReference>
<dbReference type="InterPro" id="IPR020599">
    <property type="entry name" value="Transl_elong_fac_P/YeiP"/>
</dbReference>
<gene>
    <name evidence="7" type="primary">efp</name>
    <name evidence="12" type="ORF">AMJ39_04575</name>
</gene>
<dbReference type="SUPFAM" id="SSF50104">
    <property type="entry name" value="Translation proteins SH3-like domain"/>
    <property type="match status" value="1"/>
</dbReference>
<dbReference type="GO" id="GO:0005829">
    <property type="term" value="C:cytosol"/>
    <property type="evidence" value="ECO:0007669"/>
    <property type="project" value="UniProtKB-ARBA"/>
</dbReference>
<protein>
    <recommendedName>
        <fullName evidence="7 8">Elongation factor P</fullName>
        <shortName evidence="7">EF-P</shortName>
    </recommendedName>
</protein>
<evidence type="ECO:0000256" key="6">
    <source>
        <dbReference type="ARBA" id="ARBA00022917"/>
    </source>
</evidence>
<comment type="subcellular location">
    <subcellularLocation>
        <location evidence="1 7">Cytoplasm</location>
    </subcellularLocation>
</comment>
<comment type="function">
    <text evidence="7">Involved in peptide bond synthesis. Stimulates efficient translation and peptide-bond synthesis on native or reconstituted 70S ribosomes in vitro. Probably functions indirectly by altering the affinity of the ribosome for aminoacyl-tRNA, thus increasing their reactivity as acceptors for peptidyl transferase.</text>
</comment>
<comment type="pathway">
    <text evidence="2 7">Protein biosynthesis; polypeptide chain elongation.</text>
</comment>
<keyword evidence="5 7" id="KW-0251">Elongation factor</keyword>
<dbReference type="PIRSF" id="PIRSF005901">
    <property type="entry name" value="EF-P"/>
    <property type="match status" value="1"/>
</dbReference>
<dbReference type="NCBIfam" id="NF001810">
    <property type="entry name" value="PRK00529.1"/>
    <property type="match status" value="1"/>
</dbReference>
<dbReference type="NCBIfam" id="TIGR00038">
    <property type="entry name" value="efp"/>
    <property type="match status" value="1"/>
</dbReference>
<dbReference type="PANTHER" id="PTHR30053">
    <property type="entry name" value="ELONGATION FACTOR P"/>
    <property type="match status" value="1"/>
</dbReference>
<dbReference type="GO" id="GO:0043043">
    <property type="term" value="P:peptide biosynthetic process"/>
    <property type="evidence" value="ECO:0007669"/>
    <property type="project" value="InterPro"/>
</dbReference>
<dbReference type="SMART" id="SM00841">
    <property type="entry name" value="Elong-fact-P_C"/>
    <property type="match status" value="1"/>
</dbReference>
<evidence type="ECO:0000256" key="2">
    <source>
        <dbReference type="ARBA" id="ARBA00004815"/>
    </source>
</evidence>
<dbReference type="InterPro" id="IPR015365">
    <property type="entry name" value="Elong-fact-P_C"/>
</dbReference>
<dbReference type="InterPro" id="IPR012340">
    <property type="entry name" value="NA-bd_OB-fold"/>
</dbReference>
<feature type="domain" description="Elongation factor P C-terminal" evidence="10">
    <location>
        <begin position="129"/>
        <end position="184"/>
    </location>
</feature>
<dbReference type="STRING" id="1703770.AMJ39_04575"/>
<dbReference type="PROSITE" id="PS01275">
    <property type="entry name" value="EFP"/>
    <property type="match status" value="1"/>
</dbReference>
<organism evidence="12 13">
    <name type="scientific">candidate division TA06 bacterium DG_24</name>
    <dbReference type="NCBI Taxonomy" id="1703770"/>
    <lineage>
        <taxon>Bacteria</taxon>
        <taxon>Bacteria division TA06</taxon>
    </lineage>
</organism>
<dbReference type="InterPro" id="IPR011768">
    <property type="entry name" value="Transl_elongation_fac_P"/>
</dbReference>
<proteinExistence type="inferred from homology"/>
<comment type="caution">
    <text evidence="12">The sequence shown here is derived from an EMBL/GenBank/DDBJ whole genome shotgun (WGS) entry which is preliminary data.</text>
</comment>
<feature type="domain" description="Translation elongation factor P/YeiP central" evidence="11">
    <location>
        <begin position="67"/>
        <end position="121"/>
    </location>
</feature>
<dbReference type="InterPro" id="IPR013852">
    <property type="entry name" value="Transl_elong_P/YeiP_CS"/>
</dbReference>
<dbReference type="InterPro" id="IPR013185">
    <property type="entry name" value="Transl_elong_KOW-like"/>
</dbReference>
<dbReference type="Proteomes" id="UP000052008">
    <property type="component" value="Unassembled WGS sequence"/>
</dbReference>
<dbReference type="EMBL" id="LIZS01000018">
    <property type="protein sequence ID" value="KPJ53492.1"/>
    <property type="molecule type" value="Genomic_DNA"/>
</dbReference>
<evidence type="ECO:0000256" key="8">
    <source>
        <dbReference type="NCBIfam" id="TIGR00038"/>
    </source>
</evidence>
<evidence type="ECO:0000256" key="9">
    <source>
        <dbReference type="RuleBase" id="RU004389"/>
    </source>
</evidence>
<dbReference type="Pfam" id="PF08207">
    <property type="entry name" value="EFP_N"/>
    <property type="match status" value="1"/>
</dbReference>
<reference evidence="12 13" key="1">
    <citation type="journal article" date="2015" name="Microbiome">
        <title>Genomic resolution of linkages in carbon, nitrogen, and sulfur cycling among widespread estuary sediment bacteria.</title>
        <authorList>
            <person name="Baker B.J."/>
            <person name="Lazar C.S."/>
            <person name="Teske A.P."/>
            <person name="Dick G.J."/>
        </authorList>
    </citation>
    <scope>NUCLEOTIDE SEQUENCE [LARGE SCALE GENOMIC DNA]</scope>
    <source>
        <strain evidence="12">DG_24</strain>
    </source>
</reference>
<evidence type="ECO:0000313" key="12">
    <source>
        <dbReference type="EMBL" id="KPJ53492.1"/>
    </source>
</evidence>
<dbReference type="CDD" id="cd05794">
    <property type="entry name" value="S1_EF-P_repeat_2"/>
    <property type="match status" value="1"/>
</dbReference>
<evidence type="ECO:0000313" key="13">
    <source>
        <dbReference type="Proteomes" id="UP000052008"/>
    </source>
</evidence>
<name>A0A0S7WTL3_UNCT6</name>
<dbReference type="UniPathway" id="UPA00345"/>
<dbReference type="PATRIC" id="fig|1703770.3.peg.1799"/>
<dbReference type="GO" id="GO:0003746">
    <property type="term" value="F:translation elongation factor activity"/>
    <property type="evidence" value="ECO:0007669"/>
    <property type="project" value="UniProtKB-UniRule"/>
</dbReference>
<evidence type="ECO:0000256" key="7">
    <source>
        <dbReference type="HAMAP-Rule" id="MF_00141"/>
    </source>
</evidence>
<dbReference type="Pfam" id="PF09285">
    <property type="entry name" value="Elong-fact-P_C"/>
    <property type="match status" value="1"/>
</dbReference>
<dbReference type="PANTHER" id="PTHR30053:SF12">
    <property type="entry name" value="ELONGATION FACTOR P (EF-P) FAMILY PROTEIN"/>
    <property type="match status" value="1"/>
</dbReference>
<evidence type="ECO:0000256" key="4">
    <source>
        <dbReference type="ARBA" id="ARBA00022490"/>
    </source>
</evidence>
<evidence type="ECO:0000256" key="1">
    <source>
        <dbReference type="ARBA" id="ARBA00004496"/>
    </source>
</evidence>
<evidence type="ECO:0000259" key="10">
    <source>
        <dbReference type="SMART" id="SM00841"/>
    </source>
</evidence>
<accession>A0A0S7WTL3</accession>
<dbReference type="Pfam" id="PF01132">
    <property type="entry name" value="EFP"/>
    <property type="match status" value="1"/>
</dbReference>
<dbReference type="CDD" id="cd04470">
    <property type="entry name" value="S1_EF-P_repeat_1"/>
    <property type="match status" value="1"/>
</dbReference>
<comment type="similarity">
    <text evidence="3 7 9">Belongs to the elongation factor P family.</text>
</comment>
<dbReference type="InterPro" id="IPR014722">
    <property type="entry name" value="Rib_uL2_dom2"/>
</dbReference>
<dbReference type="AlphaFoldDB" id="A0A0S7WTL3"/>
<keyword evidence="4 7" id="KW-0963">Cytoplasm</keyword>
<keyword evidence="6 7" id="KW-0648">Protein biosynthesis</keyword>
<evidence type="ECO:0000259" key="11">
    <source>
        <dbReference type="SMART" id="SM01185"/>
    </source>
</evidence>
<evidence type="ECO:0000256" key="5">
    <source>
        <dbReference type="ARBA" id="ARBA00022768"/>
    </source>
</evidence>
<evidence type="ECO:0000256" key="3">
    <source>
        <dbReference type="ARBA" id="ARBA00009479"/>
    </source>
</evidence>
<dbReference type="Gene3D" id="2.30.30.30">
    <property type="match status" value="1"/>
</dbReference>
<sequence length="185" mass="20683">MATTADFRKGMALRLDKSIYLVIDFLHVKPGKGGAFVRTKLKDVKSQAVIDRTFRAGEYLDEVRLERRPVQFVYREDDNYVFMDEGTYEQIPLASSKVGDRLSYLREGMQVQLVVGDEEYIDIELPLSVELTVTETDPGIKGDTASGGSKPATLETGLVIQVPLFVTVGDVVRVDTRTGQYLERA</sequence>
<dbReference type="SUPFAM" id="SSF50249">
    <property type="entry name" value="Nucleic acid-binding proteins"/>
    <property type="match status" value="2"/>
</dbReference>
<dbReference type="InterPro" id="IPR001059">
    <property type="entry name" value="Transl_elong_P/YeiP_cen"/>
</dbReference>
<dbReference type="SMART" id="SM01185">
    <property type="entry name" value="EFP"/>
    <property type="match status" value="1"/>
</dbReference>
<dbReference type="HAMAP" id="MF_00141">
    <property type="entry name" value="EF_P"/>
    <property type="match status" value="1"/>
</dbReference>
<dbReference type="InterPro" id="IPR008991">
    <property type="entry name" value="Translation_prot_SH3-like_sf"/>
</dbReference>